<dbReference type="Proteomes" id="UP001228049">
    <property type="component" value="Unassembled WGS sequence"/>
</dbReference>
<keyword evidence="2" id="KW-1185">Reference proteome</keyword>
<dbReference type="EMBL" id="JASDAP010000013">
    <property type="protein sequence ID" value="KAK1892312.1"/>
    <property type="molecule type" value="Genomic_DNA"/>
</dbReference>
<name>A0AAD9F7V2_DISEL</name>
<organism evidence="1 2">
    <name type="scientific">Dissostichus eleginoides</name>
    <name type="common">Patagonian toothfish</name>
    <name type="synonym">Dissostichus amissus</name>
    <dbReference type="NCBI Taxonomy" id="100907"/>
    <lineage>
        <taxon>Eukaryota</taxon>
        <taxon>Metazoa</taxon>
        <taxon>Chordata</taxon>
        <taxon>Craniata</taxon>
        <taxon>Vertebrata</taxon>
        <taxon>Euteleostomi</taxon>
        <taxon>Actinopterygii</taxon>
        <taxon>Neopterygii</taxon>
        <taxon>Teleostei</taxon>
        <taxon>Neoteleostei</taxon>
        <taxon>Acanthomorphata</taxon>
        <taxon>Eupercaria</taxon>
        <taxon>Perciformes</taxon>
        <taxon>Notothenioidei</taxon>
        <taxon>Nototheniidae</taxon>
        <taxon>Dissostichus</taxon>
    </lineage>
</organism>
<protein>
    <submittedName>
        <fullName evidence="1">Phosphoenolpyruvate carboxylase</fullName>
    </submittedName>
</protein>
<comment type="caution">
    <text evidence="1">The sequence shown here is derived from an EMBL/GenBank/DDBJ whole genome shotgun (WGS) entry which is preliminary data.</text>
</comment>
<gene>
    <name evidence="1" type="ORF">KUDE01_007387</name>
</gene>
<evidence type="ECO:0000313" key="2">
    <source>
        <dbReference type="Proteomes" id="UP001228049"/>
    </source>
</evidence>
<proteinExistence type="predicted"/>
<accession>A0AAD9F7V2</accession>
<reference evidence="1" key="1">
    <citation type="submission" date="2023-04" db="EMBL/GenBank/DDBJ databases">
        <title>Chromosome-level genome of Chaenocephalus aceratus.</title>
        <authorList>
            <person name="Park H."/>
        </authorList>
    </citation>
    <scope>NUCLEOTIDE SEQUENCE</scope>
    <source>
        <strain evidence="1">DE</strain>
        <tissue evidence="1">Muscle</tissue>
    </source>
</reference>
<sequence length="177" mass="20264">MAARSLLLHAPSALSTTRSLETFTLQASQHFISDAPSVKIWTRVRGMKNQIAFSFPSTDGNYSPKVKEKQLQLEKIADVSDHEPYWFEKVDLHINEHYGLRSVVNPGHYLMKTVRHALSSQMKHEETNYTFDNITADFPAGLDGFLTTREWNYLQNVSSLVTMYLKLNTILLMKLSN</sequence>
<dbReference type="AlphaFoldDB" id="A0AAD9F7V2"/>
<evidence type="ECO:0000313" key="1">
    <source>
        <dbReference type="EMBL" id="KAK1892312.1"/>
    </source>
</evidence>